<protein>
    <submittedName>
        <fullName evidence="2">Uncharacterized protein</fullName>
    </submittedName>
</protein>
<feature type="transmembrane region" description="Helical" evidence="1">
    <location>
        <begin position="86"/>
        <end position="105"/>
    </location>
</feature>
<sequence length="253" mass="26211">MRDDALTLGALAAGAACVAALAHEAVGHGTACLIEGGRVTLLTATFFGCEGGGVLTDMAGPFGGLTAGLVALLVQNRFRSAAWRYFCAMLAAFSLCWFAGGFVYSPLTGHGDHATVAYQLRAPDIWRVASLITGIVLYGLFQPLMVRGFRRIAAPDDPPGMLSRRVGVGQAAGAVGLGLAGFGYPDSLLLGALQGFLAIGLAAVPMWLAVASVARRRERQGISVARSRSWIVSMTALWIAFVAIQGTNLLGGG</sequence>
<gene>
    <name evidence="2" type="ORF">G5C33_17940</name>
</gene>
<evidence type="ECO:0000313" key="2">
    <source>
        <dbReference type="EMBL" id="QIG81480.1"/>
    </source>
</evidence>
<feature type="transmembrane region" description="Helical" evidence="1">
    <location>
        <begin position="53"/>
        <end position="74"/>
    </location>
</feature>
<dbReference type="KEGG" id="spzr:G5C33_17940"/>
<feature type="transmembrane region" description="Helical" evidence="1">
    <location>
        <begin position="125"/>
        <end position="146"/>
    </location>
</feature>
<dbReference type="RefSeq" id="WP_165328407.1">
    <property type="nucleotide sequence ID" value="NZ_CP049109.1"/>
</dbReference>
<keyword evidence="3" id="KW-1185">Reference proteome</keyword>
<keyword evidence="1" id="KW-1133">Transmembrane helix</keyword>
<keyword evidence="1" id="KW-0812">Transmembrane</keyword>
<proteinExistence type="predicted"/>
<dbReference type="PROSITE" id="PS51257">
    <property type="entry name" value="PROKAR_LIPOPROTEIN"/>
    <property type="match status" value="1"/>
</dbReference>
<dbReference type="EMBL" id="CP049109">
    <property type="protein sequence ID" value="QIG81480.1"/>
    <property type="molecule type" value="Genomic_DNA"/>
</dbReference>
<feature type="transmembrane region" description="Helical" evidence="1">
    <location>
        <begin position="166"/>
        <end position="184"/>
    </location>
</feature>
<dbReference type="Proteomes" id="UP000501568">
    <property type="component" value="Chromosome"/>
</dbReference>
<evidence type="ECO:0000313" key="3">
    <source>
        <dbReference type="Proteomes" id="UP000501568"/>
    </source>
</evidence>
<evidence type="ECO:0000256" key="1">
    <source>
        <dbReference type="SAM" id="Phobius"/>
    </source>
</evidence>
<accession>A0A6G6Y993</accession>
<feature type="transmembrane region" description="Helical" evidence="1">
    <location>
        <begin position="230"/>
        <end position="250"/>
    </location>
</feature>
<name>A0A6G6Y993_9SPHN</name>
<organism evidence="2 3">
    <name type="scientific">Stakelama tenebrarum</name>
    <dbReference type="NCBI Taxonomy" id="2711215"/>
    <lineage>
        <taxon>Bacteria</taxon>
        <taxon>Pseudomonadati</taxon>
        <taxon>Pseudomonadota</taxon>
        <taxon>Alphaproteobacteria</taxon>
        <taxon>Sphingomonadales</taxon>
        <taxon>Sphingomonadaceae</taxon>
        <taxon>Stakelama</taxon>
    </lineage>
</organism>
<feature type="transmembrane region" description="Helical" evidence="1">
    <location>
        <begin position="190"/>
        <end position="210"/>
    </location>
</feature>
<reference evidence="2 3" key="1">
    <citation type="submission" date="2020-02" db="EMBL/GenBank/DDBJ databases">
        <authorList>
            <person name="Zheng R.K."/>
            <person name="Sun C.M."/>
        </authorList>
    </citation>
    <scope>NUCLEOTIDE SEQUENCE [LARGE SCALE GENOMIC DNA]</scope>
    <source>
        <strain evidence="3">zrk23</strain>
    </source>
</reference>
<dbReference type="AlphaFoldDB" id="A0A6G6Y993"/>
<keyword evidence="1" id="KW-0472">Membrane</keyword>